<evidence type="ECO:0000256" key="1">
    <source>
        <dbReference type="ARBA" id="ARBA00004273"/>
    </source>
</evidence>
<dbReference type="GO" id="GO:0005743">
    <property type="term" value="C:mitochondrial inner membrane"/>
    <property type="evidence" value="ECO:0007669"/>
    <property type="project" value="UniProtKB-SubCell"/>
</dbReference>
<proteinExistence type="inferred from homology"/>
<evidence type="ECO:0000256" key="9">
    <source>
        <dbReference type="ARBA" id="ARBA00023136"/>
    </source>
</evidence>
<keyword evidence="7 10" id="KW-0406">Ion transport</keyword>
<comment type="subcellular location">
    <subcellularLocation>
        <location evidence="1 10">Mitochondrion inner membrane</location>
    </subcellularLocation>
</comment>
<name>A0A821WRA6_9NEOP</name>
<dbReference type="Proteomes" id="UP000663880">
    <property type="component" value="Unassembled WGS sequence"/>
</dbReference>
<dbReference type="GO" id="GO:0015986">
    <property type="term" value="P:proton motive force-driven ATP synthesis"/>
    <property type="evidence" value="ECO:0007669"/>
    <property type="project" value="UniProtKB-UniRule"/>
</dbReference>
<protein>
    <recommendedName>
        <fullName evidence="10">ATP synthase subunit d, mitochondrial</fullName>
    </recommendedName>
</protein>
<evidence type="ECO:0000256" key="3">
    <source>
        <dbReference type="ARBA" id="ARBA00022448"/>
    </source>
</evidence>
<dbReference type="PIRSF" id="PIRSF005514">
    <property type="entry name" value="ATPase_F0_D_mt"/>
    <property type="match status" value="1"/>
</dbReference>
<feature type="region of interest" description="Disordered" evidence="11">
    <location>
        <begin position="155"/>
        <end position="175"/>
    </location>
</feature>
<evidence type="ECO:0000256" key="11">
    <source>
        <dbReference type="SAM" id="MobiDB-lite"/>
    </source>
</evidence>
<evidence type="ECO:0000313" key="13">
    <source>
        <dbReference type="Proteomes" id="UP000663880"/>
    </source>
</evidence>
<evidence type="ECO:0000256" key="10">
    <source>
        <dbReference type="PIRNR" id="PIRNR005514"/>
    </source>
</evidence>
<dbReference type="PANTHER" id="PTHR12700">
    <property type="entry name" value="ATP SYNTHASE SUBUNIT D, MITOCHONDRIAL"/>
    <property type="match status" value="1"/>
</dbReference>
<evidence type="ECO:0000256" key="4">
    <source>
        <dbReference type="ARBA" id="ARBA00022547"/>
    </source>
</evidence>
<keyword evidence="6 10" id="KW-0999">Mitochondrion inner membrane</keyword>
<dbReference type="AlphaFoldDB" id="A0A821WRA6"/>
<organism evidence="12 13">
    <name type="scientific">Pieris macdunnoughi</name>
    <dbReference type="NCBI Taxonomy" id="345717"/>
    <lineage>
        <taxon>Eukaryota</taxon>
        <taxon>Metazoa</taxon>
        <taxon>Ecdysozoa</taxon>
        <taxon>Arthropoda</taxon>
        <taxon>Hexapoda</taxon>
        <taxon>Insecta</taxon>
        <taxon>Pterygota</taxon>
        <taxon>Neoptera</taxon>
        <taxon>Endopterygota</taxon>
        <taxon>Lepidoptera</taxon>
        <taxon>Glossata</taxon>
        <taxon>Ditrysia</taxon>
        <taxon>Papilionoidea</taxon>
        <taxon>Pieridae</taxon>
        <taxon>Pierinae</taxon>
        <taxon>Pieris</taxon>
    </lineage>
</organism>
<evidence type="ECO:0000256" key="7">
    <source>
        <dbReference type="ARBA" id="ARBA00023065"/>
    </source>
</evidence>
<dbReference type="GO" id="GO:0045259">
    <property type="term" value="C:proton-transporting ATP synthase complex"/>
    <property type="evidence" value="ECO:0007669"/>
    <property type="project" value="UniProtKB-KW"/>
</dbReference>
<keyword evidence="5 10" id="KW-0375">Hydrogen ion transport</keyword>
<dbReference type="InterPro" id="IPR008689">
    <property type="entry name" value="ATP_synth_F0_dsu_mt"/>
</dbReference>
<dbReference type="OrthoDB" id="35799at2759"/>
<dbReference type="SUPFAM" id="SSF161065">
    <property type="entry name" value="ATP synthase D chain-like"/>
    <property type="match status" value="1"/>
</dbReference>
<comment type="function">
    <text evidence="10">Mitochondrial membrane ATP synthase (F(1)F(0) ATP synthase or Complex V) produces ATP from ADP in the presence of a proton gradient across the membrane which is generated by electron transport complexes of the respiratory chain. F-type ATPases consist of two structural domains, F(1) - containing the extramembraneous catalytic core, and F(0) - containing the membrane proton channel, linked together by a central stalk and a peripheral stalk. During catalysis, ATP synthesis in the catalytic domain of F(1) is coupled via a rotary mechanism of the central stalk subunits to proton translocation.</text>
</comment>
<dbReference type="EMBL" id="CAJOBZ010000061">
    <property type="protein sequence ID" value="CAF4926950.1"/>
    <property type="molecule type" value="Genomic_DNA"/>
</dbReference>
<evidence type="ECO:0000256" key="2">
    <source>
        <dbReference type="ARBA" id="ARBA00006842"/>
    </source>
</evidence>
<dbReference type="InterPro" id="IPR036228">
    <property type="entry name" value="ATP_synth_F0_dsu_sf_mt"/>
</dbReference>
<accession>A0A821WRA6</accession>
<gene>
    <name evidence="12" type="ORF">PMACD_LOCUS13526</name>
</gene>
<comment type="caution">
    <text evidence="12">The sequence shown here is derived from an EMBL/GenBank/DDBJ whole genome shotgun (WGS) entry which is preliminary data.</text>
</comment>
<dbReference type="GO" id="GO:0015078">
    <property type="term" value="F:proton transmembrane transporter activity"/>
    <property type="evidence" value="ECO:0007669"/>
    <property type="project" value="InterPro"/>
</dbReference>
<keyword evidence="3 10" id="KW-0813">Transport</keyword>
<evidence type="ECO:0000313" key="12">
    <source>
        <dbReference type="EMBL" id="CAF4926950.1"/>
    </source>
</evidence>
<keyword evidence="4" id="KW-0138">CF(0)</keyword>
<reference evidence="12" key="1">
    <citation type="submission" date="2021-02" db="EMBL/GenBank/DDBJ databases">
        <authorList>
            <person name="Steward A R."/>
        </authorList>
    </citation>
    <scope>NUCLEOTIDE SEQUENCE</scope>
</reference>
<evidence type="ECO:0000256" key="6">
    <source>
        <dbReference type="ARBA" id="ARBA00022792"/>
    </source>
</evidence>
<dbReference type="Gene3D" id="6.10.280.70">
    <property type="match status" value="1"/>
</dbReference>
<sequence>MAKRITQSSVNWAAIAERVPPNQKVNLSAFKMKSDSYLRRVLANPPEPPKINWSQYKAAITVPGMVDNFQKQYEALKIPYPADTYTSQIDSQWAEIQKDIAAFISQSNANIAKYEKEIAETKALLPFDQMTMEDFRDSYPELALDPINKPTFWPHEPEDQIDYVDPEGTKAAPAH</sequence>
<dbReference type="Pfam" id="PF05873">
    <property type="entry name" value="Mt_ATP-synt_D"/>
    <property type="match status" value="1"/>
</dbReference>
<evidence type="ECO:0000256" key="5">
    <source>
        <dbReference type="ARBA" id="ARBA00022781"/>
    </source>
</evidence>
<keyword evidence="13" id="KW-1185">Reference proteome</keyword>
<comment type="similarity">
    <text evidence="2 10">Belongs to the ATPase d subunit family.</text>
</comment>
<keyword evidence="8 10" id="KW-0496">Mitochondrion</keyword>
<keyword evidence="9 10" id="KW-0472">Membrane</keyword>
<evidence type="ECO:0000256" key="8">
    <source>
        <dbReference type="ARBA" id="ARBA00023128"/>
    </source>
</evidence>